<evidence type="ECO:0000313" key="3">
    <source>
        <dbReference type="Proteomes" id="UP000282106"/>
    </source>
</evidence>
<reference evidence="2 3" key="1">
    <citation type="submission" date="2018-10" db="EMBL/GenBank/DDBJ databases">
        <authorList>
            <person name="Chen W.-M."/>
        </authorList>
    </citation>
    <scope>NUCLEOTIDE SEQUENCE [LARGE SCALE GENOMIC DNA]</scope>
    <source>
        <strain evidence="2 3">THS-13</strain>
    </source>
</reference>
<dbReference type="AlphaFoldDB" id="A0A3N0VJX9"/>
<dbReference type="Proteomes" id="UP000282106">
    <property type="component" value="Unassembled WGS sequence"/>
</dbReference>
<feature type="transmembrane region" description="Helical" evidence="1">
    <location>
        <begin position="98"/>
        <end position="116"/>
    </location>
</feature>
<protein>
    <recommendedName>
        <fullName evidence="4">DoxX family protein</fullName>
    </recommendedName>
</protein>
<sequence length="127" mass="13278">MPGHSSYLIARVLLASVFIGLGGARLLIGLGLIDGGGSDYTLGALAFSAFELAAGLGIAVGWRVRWLALLMAAFLAIDAVLSHPFWSQQGIELHAQLLHFLKNLAAIGGLLLLSWVEAGGRLSRGSL</sequence>
<proteinExistence type="predicted"/>
<feature type="transmembrane region" description="Helical" evidence="1">
    <location>
        <begin position="7"/>
        <end position="28"/>
    </location>
</feature>
<dbReference type="RefSeq" id="WP_123209909.1">
    <property type="nucleotide sequence ID" value="NZ_RJVO01000001.1"/>
</dbReference>
<keyword evidence="1" id="KW-1133">Transmembrane helix</keyword>
<name>A0A3N0VJX9_9GAMM</name>
<feature type="transmembrane region" description="Helical" evidence="1">
    <location>
        <begin position="40"/>
        <end position="60"/>
    </location>
</feature>
<gene>
    <name evidence="2" type="ORF">ED208_00530</name>
</gene>
<dbReference type="EMBL" id="RJVO01000001">
    <property type="protein sequence ID" value="ROH93057.1"/>
    <property type="molecule type" value="Genomic_DNA"/>
</dbReference>
<organism evidence="2 3">
    <name type="scientific">Stagnimonas aquatica</name>
    <dbReference type="NCBI Taxonomy" id="2689987"/>
    <lineage>
        <taxon>Bacteria</taxon>
        <taxon>Pseudomonadati</taxon>
        <taxon>Pseudomonadota</taxon>
        <taxon>Gammaproteobacteria</taxon>
        <taxon>Nevskiales</taxon>
        <taxon>Nevskiaceae</taxon>
        <taxon>Stagnimonas</taxon>
    </lineage>
</organism>
<evidence type="ECO:0000256" key="1">
    <source>
        <dbReference type="SAM" id="Phobius"/>
    </source>
</evidence>
<keyword evidence="1" id="KW-0812">Transmembrane</keyword>
<accession>A0A3N0VJX9</accession>
<evidence type="ECO:0008006" key="4">
    <source>
        <dbReference type="Google" id="ProtNLM"/>
    </source>
</evidence>
<comment type="caution">
    <text evidence="2">The sequence shown here is derived from an EMBL/GenBank/DDBJ whole genome shotgun (WGS) entry which is preliminary data.</text>
</comment>
<evidence type="ECO:0000313" key="2">
    <source>
        <dbReference type="EMBL" id="ROH93057.1"/>
    </source>
</evidence>
<keyword evidence="3" id="KW-1185">Reference proteome</keyword>
<dbReference type="InParanoid" id="A0A3N0VJX9"/>
<feature type="transmembrane region" description="Helical" evidence="1">
    <location>
        <begin position="67"/>
        <end position="86"/>
    </location>
</feature>
<keyword evidence="1" id="KW-0472">Membrane</keyword>